<comment type="caution">
    <text evidence="1">The sequence shown here is derived from an EMBL/GenBank/DDBJ whole genome shotgun (WGS) entry which is preliminary data.</text>
</comment>
<dbReference type="EMBL" id="CASHSV030000716">
    <property type="protein sequence ID" value="CAJ2673885.1"/>
    <property type="molecule type" value="Genomic_DNA"/>
</dbReference>
<accession>A0ACB0LYD0</accession>
<protein>
    <submittedName>
        <fullName evidence="1">Uncharacterized protein</fullName>
    </submittedName>
</protein>
<gene>
    <name evidence="1" type="ORF">MILVUS5_LOCUS37280</name>
</gene>
<organism evidence="1 2">
    <name type="scientific">Trifolium pratense</name>
    <name type="common">Red clover</name>
    <dbReference type="NCBI Taxonomy" id="57577"/>
    <lineage>
        <taxon>Eukaryota</taxon>
        <taxon>Viridiplantae</taxon>
        <taxon>Streptophyta</taxon>
        <taxon>Embryophyta</taxon>
        <taxon>Tracheophyta</taxon>
        <taxon>Spermatophyta</taxon>
        <taxon>Magnoliopsida</taxon>
        <taxon>eudicotyledons</taxon>
        <taxon>Gunneridae</taxon>
        <taxon>Pentapetalae</taxon>
        <taxon>rosids</taxon>
        <taxon>fabids</taxon>
        <taxon>Fabales</taxon>
        <taxon>Fabaceae</taxon>
        <taxon>Papilionoideae</taxon>
        <taxon>50 kb inversion clade</taxon>
        <taxon>NPAAA clade</taxon>
        <taxon>Hologalegina</taxon>
        <taxon>IRL clade</taxon>
        <taxon>Trifolieae</taxon>
        <taxon>Trifolium</taxon>
    </lineage>
</organism>
<proteinExistence type="predicted"/>
<sequence length="275" mass="31306">MGIRDFRIKVKAFRVKFLCLGNRSIRRNHGSASKPSWMMPISHGHHVVEHDVIKGGDSDDFEFDSVVIQREQIGETELWYFGIFDALIGDCVTKYLQSNYFDRNFKESQLRRKAKETLKRAYLGAKTKVREATEETCIIGSTSVIIINGEKLVLANIGDYRTVLCKDGVAYQTNGRYSQSAKRRWYRRLFSGNASATGTKYSKALELVVGGYWIDSSTEFVILASNGIWEVMKNQEAVNLIRHIDDPQEAAECLAKEALVRRSKSNISCLIIRFD</sequence>
<dbReference type="Proteomes" id="UP001177021">
    <property type="component" value="Unassembled WGS sequence"/>
</dbReference>
<name>A0ACB0LYD0_TRIPR</name>
<evidence type="ECO:0000313" key="2">
    <source>
        <dbReference type="Proteomes" id="UP001177021"/>
    </source>
</evidence>
<evidence type="ECO:0000313" key="1">
    <source>
        <dbReference type="EMBL" id="CAJ2673885.1"/>
    </source>
</evidence>
<keyword evidence="2" id="KW-1185">Reference proteome</keyword>
<reference evidence="1" key="1">
    <citation type="submission" date="2023-10" db="EMBL/GenBank/DDBJ databases">
        <authorList>
            <person name="Rodriguez Cubillos JULIANA M."/>
            <person name="De Vega J."/>
        </authorList>
    </citation>
    <scope>NUCLEOTIDE SEQUENCE</scope>
</reference>